<keyword evidence="3" id="KW-1185">Reference proteome</keyword>
<feature type="region of interest" description="Disordered" evidence="1">
    <location>
        <begin position="1"/>
        <end position="34"/>
    </location>
</feature>
<evidence type="ECO:0000313" key="2">
    <source>
        <dbReference type="EMBL" id="KAK7275198.1"/>
    </source>
</evidence>
<feature type="compositionally biased region" description="Polar residues" evidence="1">
    <location>
        <begin position="1"/>
        <end position="12"/>
    </location>
</feature>
<name>A0AAN9IBX1_CROPI</name>
<gene>
    <name evidence="2" type="ORF">RIF29_16307</name>
</gene>
<dbReference type="AlphaFoldDB" id="A0AAN9IBX1"/>
<feature type="region of interest" description="Disordered" evidence="1">
    <location>
        <begin position="106"/>
        <end position="141"/>
    </location>
</feature>
<comment type="caution">
    <text evidence="2">The sequence shown here is derived from an EMBL/GenBank/DDBJ whole genome shotgun (WGS) entry which is preliminary data.</text>
</comment>
<sequence>MDSITLKTSSAAQPPPLHSLRHKPPSAAQPPSAASLCPLHSLCPSQASLRRTASRDPPFLRHTEAVTLPPSEQIVALPPSVTVWFFVTPSLCDSCSFFSLKAQQEKESGPSQFPPPIVDPVEGNQGNDHDDDDNEDPQDTSLLTNHLDHVAHQIWIGKRILTSRLRSISRLADPRLRDRLLHYEAVEDIKSLADTPVFEHPVRK</sequence>
<feature type="compositionally biased region" description="Low complexity" evidence="1">
    <location>
        <begin position="25"/>
        <end position="34"/>
    </location>
</feature>
<reference evidence="2 3" key="1">
    <citation type="submission" date="2024-01" db="EMBL/GenBank/DDBJ databases">
        <title>The genomes of 5 underutilized Papilionoideae crops provide insights into root nodulation and disease resistanc.</title>
        <authorList>
            <person name="Yuan L."/>
        </authorList>
    </citation>
    <scope>NUCLEOTIDE SEQUENCE [LARGE SCALE GENOMIC DNA]</scope>
    <source>
        <strain evidence="2">ZHUSHIDOU_FW_LH</strain>
        <tissue evidence="2">Leaf</tissue>
    </source>
</reference>
<dbReference type="EMBL" id="JAYWIO010000003">
    <property type="protein sequence ID" value="KAK7275198.1"/>
    <property type="molecule type" value="Genomic_DNA"/>
</dbReference>
<proteinExistence type="predicted"/>
<protein>
    <submittedName>
        <fullName evidence="2">Uncharacterized protein</fullName>
    </submittedName>
</protein>
<accession>A0AAN9IBX1</accession>
<dbReference type="Proteomes" id="UP001372338">
    <property type="component" value="Unassembled WGS sequence"/>
</dbReference>
<evidence type="ECO:0000313" key="3">
    <source>
        <dbReference type="Proteomes" id="UP001372338"/>
    </source>
</evidence>
<organism evidence="2 3">
    <name type="scientific">Crotalaria pallida</name>
    <name type="common">Smooth rattlebox</name>
    <name type="synonym">Crotalaria striata</name>
    <dbReference type="NCBI Taxonomy" id="3830"/>
    <lineage>
        <taxon>Eukaryota</taxon>
        <taxon>Viridiplantae</taxon>
        <taxon>Streptophyta</taxon>
        <taxon>Embryophyta</taxon>
        <taxon>Tracheophyta</taxon>
        <taxon>Spermatophyta</taxon>
        <taxon>Magnoliopsida</taxon>
        <taxon>eudicotyledons</taxon>
        <taxon>Gunneridae</taxon>
        <taxon>Pentapetalae</taxon>
        <taxon>rosids</taxon>
        <taxon>fabids</taxon>
        <taxon>Fabales</taxon>
        <taxon>Fabaceae</taxon>
        <taxon>Papilionoideae</taxon>
        <taxon>50 kb inversion clade</taxon>
        <taxon>genistoids sensu lato</taxon>
        <taxon>core genistoids</taxon>
        <taxon>Crotalarieae</taxon>
        <taxon>Crotalaria</taxon>
    </lineage>
</organism>
<evidence type="ECO:0000256" key="1">
    <source>
        <dbReference type="SAM" id="MobiDB-lite"/>
    </source>
</evidence>
<feature type="compositionally biased region" description="Acidic residues" evidence="1">
    <location>
        <begin position="129"/>
        <end position="138"/>
    </location>
</feature>